<feature type="compositionally biased region" description="Acidic residues" evidence="1">
    <location>
        <begin position="411"/>
        <end position="425"/>
    </location>
</feature>
<feature type="compositionally biased region" description="Acidic residues" evidence="1">
    <location>
        <begin position="360"/>
        <end position="374"/>
    </location>
</feature>
<evidence type="ECO:0000256" key="1">
    <source>
        <dbReference type="SAM" id="MobiDB-lite"/>
    </source>
</evidence>
<evidence type="ECO:0000313" key="2">
    <source>
        <dbReference type="EMBL" id="SPC87182.1"/>
    </source>
</evidence>
<organism evidence="2">
    <name type="scientific">Fagus sylvatica</name>
    <name type="common">Beechnut</name>
    <dbReference type="NCBI Taxonomy" id="28930"/>
    <lineage>
        <taxon>Eukaryota</taxon>
        <taxon>Viridiplantae</taxon>
        <taxon>Streptophyta</taxon>
        <taxon>Embryophyta</taxon>
        <taxon>Tracheophyta</taxon>
        <taxon>Spermatophyta</taxon>
        <taxon>Magnoliopsida</taxon>
        <taxon>eudicotyledons</taxon>
        <taxon>Gunneridae</taxon>
        <taxon>Pentapetalae</taxon>
        <taxon>rosids</taxon>
        <taxon>fabids</taxon>
        <taxon>Fagales</taxon>
        <taxon>Fagaceae</taxon>
        <taxon>Fagus</taxon>
    </lineage>
</organism>
<dbReference type="EMBL" id="OIVN01000902">
    <property type="protein sequence ID" value="SPC87182.1"/>
    <property type="molecule type" value="Genomic_DNA"/>
</dbReference>
<dbReference type="AlphaFoldDB" id="A0A2N9FIV0"/>
<proteinExistence type="predicted"/>
<feature type="region of interest" description="Disordered" evidence="1">
    <location>
        <begin position="340"/>
        <end position="427"/>
    </location>
</feature>
<gene>
    <name evidence="2" type="ORF">FSB_LOCUS15064</name>
</gene>
<reference evidence="2" key="1">
    <citation type="submission" date="2018-02" db="EMBL/GenBank/DDBJ databases">
        <authorList>
            <person name="Cohen D.B."/>
            <person name="Kent A.D."/>
        </authorList>
    </citation>
    <scope>NUCLEOTIDE SEQUENCE</scope>
</reference>
<accession>A0A2N9FIV0</accession>
<sequence length="460" mass="48035">MILSKTHFSSFLAYHRLSKHSPWDPGGPPRLLSSRESIHPLGSDSTPLLNTLGDRLYYISGFLTFISYRDRSVDCLLKEKPVVPEDAGVLVTPKPVKEFVVVPEGAAELAGTAVKEATEVVEEENPNGGTENEPCVVVVVVTGVEALVVVTVENNGAADVDVPRDRAVGFVAGVVGVVVGDGVGVSFEKAEAVENDIPEEEEEEEDKKGEAVVELGAELEANENAGEGEGAGAGVNDVRNGDELGADRAVPNGDEVGVDPNRGEVVVGVPKRGEAEVGAAAEDGVVPKKGEVVVEADAVNNDEPELGVETGAPNKDEEGAEVAAVVEAAGVELKANEKEGAGEVVVVEDPNPSEAGGAEEGFEVENGEGDEEEGAKEKPEDPNAGVVDPNGEAEDPSENPVVGGFKKENGEVVDCEEAEDEEAEDPNWKPDMVSLSLSLSLCFAVGASLLWWVWASDLGF</sequence>
<name>A0A2N9FIV0_FAGSY</name>
<protein>
    <submittedName>
        <fullName evidence="2">Uncharacterized protein</fullName>
    </submittedName>
</protein>